<accession>A0ABD0M6J0</accession>
<dbReference type="AlphaFoldDB" id="A0ABD0M6J0"/>
<dbReference type="EMBL" id="JACVVK020000005">
    <property type="protein sequence ID" value="KAK7506907.1"/>
    <property type="molecule type" value="Genomic_DNA"/>
</dbReference>
<evidence type="ECO:0000313" key="1">
    <source>
        <dbReference type="EMBL" id="KAK7506907.1"/>
    </source>
</evidence>
<dbReference type="Proteomes" id="UP001519460">
    <property type="component" value="Unassembled WGS sequence"/>
</dbReference>
<sequence>MLKVGGSGWGLGMLKKADRGAPGVKVSDHSYYTTPVASGMAGVDPSMFAGFHADQFLIDRHPYGPVTAPDKLGPKMEFEICDTQRTNCASVAASKVELRARADKSLISAVSLSRVSSKAQWVPVEK</sequence>
<organism evidence="1 2">
    <name type="scientific">Batillaria attramentaria</name>
    <dbReference type="NCBI Taxonomy" id="370345"/>
    <lineage>
        <taxon>Eukaryota</taxon>
        <taxon>Metazoa</taxon>
        <taxon>Spiralia</taxon>
        <taxon>Lophotrochozoa</taxon>
        <taxon>Mollusca</taxon>
        <taxon>Gastropoda</taxon>
        <taxon>Caenogastropoda</taxon>
        <taxon>Sorbeoconcha</taxon>
        <taxon>Cerithioidea</taxon>
        <taxon>Batillariidae</taxon>
        <taxon>Batillaria</taxon>
    </lineage>
</organism>
<proteinExistence type="predicted"/>
<keyword evidence="2" id="KW-1185">Reference proteome</keyword>
<comment type="caution">
    <text evidence="1">The sequence shown here is derived from an EMBL/GenBank/DDBJ whole genome shotgun (WGS) entry which is preliminary data.</text>
</comment>
<protein>
    <submittedName>
        <fullName evidence="1">Uncharacterized protein</fullName>
    </submittedName>
</protein>
<reference evidence="1 2" key="1">
    <citation type="journal article" date="2023" name="Sci. Data">
        <title>Genome assembly of the Korean intertidal mud-creeper Batillaria attramentaria.</title>
        <authorList>
            <person name="Patra A.K."/>
            <person name="Ho P.T."/>
            <person name="Jun S."/>
            <person name="Lee S.J."/>
            <person name="Kim Y."/>
            <person name="Won Y.J."/>
        </authorList>
    </citation>
    <scope>NUCLEOTIDE SEQUENCE [LARGE SCALE GENOMIC DNA]</scope>
    <source>
        <strain evidence="1">Wonlab-2016</strain>
    </source>
</reference>
<evidence type="ECO:0000313" key="2">
    <source>
        <dbReference type="Proteomes" id="UP001519460"/>
    </source>
</evidence>
<gene>
    <name evidence="1" type="ORF">BaRGS_00001758</name>
</gene>
<name>A0ABD0M6J0_9CAEN</name>